<dbReference type="EMBL" id="FQVQ01000001">
    <property type="protein sequence ID" value="SHE80687.1"/>
    <property type="molecule type" value="Genomic_DNA"/>
</dbReference>
<dbReference type="Gene3D" id="3.60.10.10">
    <property type="entry name" value="Endonuclease/exonuclease/phosphatase"/>
    <property type="match status" value="1"/>
</dbReference>
<name>A0A1M4WHM7_9FLAO</name>
<dbReference type="GO" id="GO:0000175">
    <property type="term" value="F:3'-5'-RNA exonuclease activity"/>
    <property type="evidence" value="ECO:0007669"/>
    <property type="project" value="TreeGrafter"/>
</dbReference>
<sequence>MWKKRNFFIGILGIFMLAKGWAQSERFSVMTYNIRLDIASDGVNRWDNRKTPLLHQINTIHPDVLGVQEALPHQMTELHKGMPGYQKVGVGREENYTGEASGLFIKTSRFIIKDSGTFWLSRTPEKISRGWDAACNRVCSFVRLEDRRNGKQCWVFNTHWDHVGEQARTESLALILTQIAVRNPTNEPVILMGDFNTTPEHPRLKLLENDWVNTFAALNPGSTLGTFNGFRTDTPNNYIDYIWISHQDFIIHSSEIRTEKPNHQWLSDHYPVLSVVEIKP</sequence>
<keyword evidence="2" id="KW-0540">Nuclease</keyword>
<keyword evidence="2" id="KW-0269">Exonuclease</keyword>
<organism evidence="2 3">
    <name type="scientific">Flavobacterium fontis</name>
    <dbReference type="NCBI Taxonomy" id="1124188"/>
    <lineage>
        <taxon>Bacteria</taxon>
        <taxon>Pseudomonadati</taxon>
        <taxon>Bacteroidota</taxon>
        <taxon>Flavobacteriia</taxon>
        <taxon>Flavobacteriales</taxon>
        <taxon>Flavobacteriaceae</taxon>
        <taxon>Flavobacterium</taxon>
    </lineage>
</organism>
<proteinExistence type="predicted"/>
<dbReference type="SUPFAM" id="SSF56219">
    <property type="entry name" value="DNase I-like"/>
    <property type="match status" value="1"/>
</dbReference>
<keyword evidence="2" id="KW-0255">Endonuclease</keyword>
<dbReference type="Proteomes" id="UP000184147">
    <property type="component" value="Unassembled WGS sequence"/>
</dbReference>
<dbReference type="AlphaFoldDB" id="A0A1M4WHM7"/>
<reference evidence="2 3" key="1">
    <citation type="submission" date="2016-11" db="EMBL/GenBank/DDBJ databases">
        <authorList>
            <person name="Jaros S."/>
            <person name="Januszkiewicz K."/>
            <person name="Wedrychowicz H."/>
        </authorList>
    </citation>
    <scope>NUCLEOTIDE SEQUENCE [LARGE SCALE GENOMIC DNA]</scope>
    <source>
        <strain evidence="2 3">DSM 25660</strain>
    </source>
</reference>
<keyword evidence="2" id="KW-0378">Hydrolase</keyword>
<evidence type="ECO:0000313" key="2">
    <source>
        <dbReference type="EMBL" id="SHE80687.1"/>
    </source>
</evidence>
<keyword evidence="3" id="KW-1185">Reference proteome</keyword>
<dbReference type="Pfam" id="PF03372">
    <property type="entry name" value="Exo_endo_phos"/>
    <property type="match status" value="1"/>
</dbReference>
<dbReference type="GO" id="GO:0004519">
    <property type="term" value="F:endonuclease activity"/>
    <property type="evidence" value="ECO:0007669"/>
    <property type="project" value="UniProtKB-KW"/>
</dbReference>
<accession>A0A1M4WHM7</accession>
<dbReference type="PANTHER" id="PTHR12121">
    <property type="entry name" value="CARBON CATABOLITE REPRESSOR PROTEIN 4"/>
    <property type="match status" value="1"/>
</dbReference>
<dbReference type="STRING" id="1124188.SAMN05444377_101300"/>
<dbReference type="InterPro" id="IPR005135">
    <property type="entry name" value="Endo/exonuclease/phosphatase"/>
</dbReference>
<evidence type="ECO:0000313" key="3">
    <source>
        <dbReference type="Proteomes" id="UP000184147"/>
    </source>
</evidence>
<dbReference type="CDD" id="cd09083">
    <property type="entry name" value="EEP-1"/>
    <property type="match status" value="1"/>
</dbReference>
<protein>
    <submittedName>
        <fullName evidence="2">Metal-dependent hydrolase, endonuclease/exonuclease/phosphatase family</fullName>
    </submittedName>
</protein>
<dbReference type="InterPro" id="IPR050410">
    <property type="entry name" value="CCR4/nocturin_mRNA_transcr"/>
</dbReference>
<dbReference type="PANTHER" id="PTHR12121:SF36">
    <property type="entry name" value="ENDONUCLEASE_EXONUCLEASE_PHOSPHATASE DOMAIN-CONTAINING PROTEIN"/>
    <property type="match status" value="1"/>
</dbReference>
<feature type="domain" description="Endonuclease/exonuclease/phosphatase" evidence="1">
    <location>
        <begin position="30"/>
        <end position="269"/>
    </location>
</feature>
<gene>
    <name evidence="2" type="ORF">SAMN05444377_101300</name>
</gene>
<evidence type="ECO:0000259" key="1">
    <source>
        <dbReference type="Pfam" id="PF03372"/>
    </source>
</evidence>
<dbReference type="InterPro" id="IPR036691">
    <property type="entry name" value="Endo/exonu/phosph_ase_sf"/>
</dbReference>